<keyword evidence="2" id="KW-1185">Reference proteome</keyword>
<comment type="caution">
    <text evidence="1">The sequence shown here is derived from an EMBL/GenBank/DDBJ whole genome shotgun (WGS) entry which is preliminary data.</text>
</comment>
<reference evidence="1 2" key="1">
    <citation type="submission" date="2017-12" db="EMBL/GenBank/DDBJ databases">
        <title>Comparative genomics of Botrytis spp.</title>
        <authorList>
            <person name="Valero-Jimenez C.A."/>
            <person name="Tapia P."/>
            <person name="Veloso J."/>
            <person name="Silva-Moreno E."/>
            <person name="Staats M."/>
            <person name="Valdes J.H."/>
            <person name="Van Kan J.A.L."/>
        </authorList>
    </citation>
    <scope>NUCLEOTIDE SEQUENCE [LARGE SCALE GENOMIC DNA]</scope>
    <source>
        <strain evidence="1 2">Bp0003</strain>
    </source>
</reference>
<gene>
    <name evidence="1" type="ORF">BPAE_0010g00440</name>
</gene>
<dbReference type="EMBL" id="PQXI01000010">
    <property type="protein sequence ID" value="TGO29860.1"/>
    <property type="molecule type" value="Genomic_DNA"/>
</dbReference>
<dbReference type="Proteomes" id="UP000297910">
    <property type="component" value="Unassembled WGS sequence"/>
</dbReference>
<evidence type="ECO:0000313" key="1">
    <source>
        <dbReference type="EMBL" id="TGO29860.1"/>
    </source>
</evidence>
<name>A0A4Z1G2X8_9HELO</name>
<accession>A0A4Z1G2X8</accession>
<organism evidence="1 2">
    <name type="scientific">Botrytis paeoniae</name>
    <dbReference type="NCBI Taxonomy" id="278948"/>
    <lineage>
        <taxon>Eukaryota</taxon>
        <taxon>Fungi</taxon>
        <taxon>Dikarya</taxon>
        <taxon>Ascomycota</taxon>
        <taxon>Pezizomycotina</taxon>
        <taxon>Leotiomycetes</taxon>
        <taxon>Helotiales</taxon>
        <taxon>Sclerotiniaceae</taxon>
        <taxon>Botrytis</taxon>
    </lineage>
</organism>
<evidence type="ECO:0000313" key="2">
    <source>
        <dbReference type="Proteomes" id="UP000297910"/>
    </source>
</evidence>
<evidence type="ECO:0008006" key="3">
    <source>
        <dbReference type="Google" id="ProtNLM"/>
    </source>
</evidence>
<dbReference type="AlphaFoldDB" id="A0A4Z1G2X8"/>
<sequence>MADIKAPPTFSSDLLSLPVELTRFVILYMDLPAIKSTRLTCKFLSFLSTPYLILPKFHGFAHRPDFNRLLQLCRHPTFSSCIQSIELNLGDIDEFHARHNAYLFNPEPNISNPETRAELAEEAWFRYSSLKFLREEHSSRICDPDILSEVFRSLPNLSALSVSMANFPLPDEPALSLLASVWRVPSTRLLRRELTKERFTTILISLLRSVKVLKLRKLSHDCLPFEFFAQNKVLFESITPIFYNLTDLRLALDYSNIPNNLSFQDVFANIATCLNAATNLESFNLCFQSRRKIDITPLLEDLLSKSKESNSVLPPLRSLHIEGVSSRFLAMESFLVSLASTLEIIEFGGDGCHEPNRFSNGGVHLLDGKFRRLFENVERAIGDSLTRFVVRGDLVEIEGGGSWFLNRELGWHGAMD</sequence>
<proteinExistence type="predicted"/>
<protein>
    <recommendedName>
        <fullName evidence="3">F-box domain-containing protein</fullName>
    </recommendedName>
</protein>